<reference evidence="3 4" key="1">
    <citation type="journal article" date="2015" name="Genome Announc.">
        <title>Expanding the biotechnology potential of lactobacilli through comparative genomics of 213 strains and associated genera.</title>
        <authorList>
            <person name="Sun Z."/>
            <person name="Harris H.M."/>
            <person name="McCann A."/>
            <person name="Guo C."/>
            <person name="Argimon S."/>
            <person name="Zhang W."/>
            <person name="Yang X."/>
            <person name="Jeffery I.B."/>
            <person name="Cooney J.C."/>
            <person name="Kagawa T.F."/>
            <person name="Liu W."/>
            <person name="Song Y."/>
            <person name="Salvetti E."/>
            <person name="Wrobel A."/>
            <person name="Rasinkangas P."/>
            <person name="Parkhill J."/>
            <person name="Rea M.C."/>
            <person name="O'Sullivan O."/>
            <person name="Ritari J."/>
            <person name="Douillard F.P."/>
            <person name="Paul Ross R."/>
            <person name="Yang R."/>
            <person name="Briner A.E."/>
            <person name="Felis G.E."/>
            <person name="de Vos W.M."/>
            <person name="Barrangou R."/>
            <person name="Klaenhammer T.R."/>
            <person name="Caufield P.W."/>
            <person name="Cui Y."/>
            <person name="Zhang H."/>
            <person name="O'Toole P.W."/>
        </authorList>
    </citation>
    <scope>NUCLEOTIDE SEQUENCE [LARGE SCALE GENOMIC DNA]</scope>
    <source>
        <strain evidence="3 4">DSM 16043</strain>
    </source>
</reference>
<feature type="coiled-coil region" evidence="1">
    <location>
        <begin position="77"/>
        <end position="152"/>
    </location>
</feature>
<feature type="compositionally biased region" description="Basic and acidic residues" evidence="2">
    <location>
        <begin position="185"/>
        <end position="207"/>
    </location>
</feature>
<sequence>MTSNKHNFEELDAPAAASKKLGISVATLRKYSLIVEKVTGNSNYFERTKQKARLYTKKDIEDLDAFYNLAKNSGLTLQEAARQIYAVDQAKEKVEEKETEKNDQLVDTAQMVKLLGALQQTIAHQNNAILELQKQLDRIEKQNKDLIEQQKQLSAPKNDTEIEVDPKIAAMPDISGIVSVNEPKTQTREEKRKEIEADAHKSKTEVHSEILQKAKENAEKRAIENSHRTLADMQLPKEKKHWWQRFLNY</sequence>
<organism evidence="3 4">
    <name type="scientific">Lactobacillus kalixensis DSM 16043</name>
    <dbReference type="NCBI Taxonomy" id="1423763"/>
    <lineage>
        <taxon>Bacteria</taxon>
        <taxon>Bacillati</taxon>
        <taxon>Bacillota</taxon>
        <taxon>Bacilli</taxon>
        <taxon>Lactobacillales</taxon>
        <taxon>Lactobacillaceae</taxon>
        <taxon>Lactobacillus</taxon>
    </lineage>
</organism>
<keyword evidence="1" id="KW-0175">Coiled coil</keyword>
<evidence type="ECO:0000256" key="2">
    <source>
        <dbReference type="SAM" id="MobiDB-lite"/>
    </source>
</evidence>
<evidence type="ECO:0000313" key="4">
    <source>
        <dbReference type="Proteomes" id="UP000051036"/>
    </source>
</evidence>
<dbReference type="InterPro" id="IPR009061">
    <property type="entry name" value="DNA-bd_dom_put_sf"/>
</dbReference>
<dbReference type="EMBL" id="AZFM01000015">
    <property type="protein sequence ID" value="KRL90131.1"/>
    <property type="molecule type" value="Genomic_DNA"/>
</dbReference>
<dbReference type="AlphaFoldDB" id="A0A0R1UG91"/>
<dbReference type="Gene3D" id="1.10.1660.10">
    <property type="match status" value="1"/>
</dbReference>
<protein>
    <submittedName>
        <fullName evidence="3">Uncharacterized protein</fullName>
    </submittedName>
</protein>
<evidence type="ECO:0000256" key="1">
    <source>
        <dbReference type="SAM" id="Coils"/>
    </source>
</evidence>
<accession>A0A0R1UG91</accession>
<dbReference type="STRING" id="1423763.FC46_GL000425"/>
<name>A0A0R1UG91_9LACO</name>
<dbReference type="Proteomes" id="UP000051036">
    <property type="component" value="Unassembled WGS sequence"/>
</dbReference>
<dbReference type="RefSeq" id="WP_057798698.1">
    <property type="nucleotide sequence ID" value="NZ_AZFM01000015.1"/>
</dbReference>
<gene>
    <name evidence="3" type="ORF">FC46_GL000425</name>
</gene>
<dbReference type="OrthoDB" id="2157217at2"/>
<dbReference type="PATRIC" id="fig|1423763.3.peg.429"/>
<proteinExistence type="predicted"/>
<comment type="caution">
    <text evidence="3">The sequence shown here is derived from an EMBL/GenBank/DDBJ whole genome shotgun (WGS) entry which is preliminary data.</text>
</comment>
<evidence type="ECO:0000313" key="3">
    <source>
        <dbReference type="EMBL" id="KRL90131.1"/>
    </source>
</evidence>
<dbReference type="SUPFAM" id="SSF46955">
    <property type="entry name" value="Putative DNA-binding domain"/>
    <property type="match status" value="1"/>
</dbReference>
<feature type="region of interest" description="Disordered" evidence="2">
    <location>
        <begin position="184"/>
        <end position="207"/>
    </location>
</feature>
<keyword evidence="4" id="KW-1185">Reference proteome</keyword>